<dbReference type="GO" id="GO:0009234">
    <property type="term" value="P:menaquinone biosynthetic process"/>
    <property type="evidence" value="ECO:0007669"/>
    <property type="project" value="UniProtKB-UniRule"/>
</dbReference>
<dbReference type="SUPFAM" id="SSF54826">
    <property type="entry name" value="Enolase N-terminal domain-like"/>
    <property type="match status" value="1"/>
</dbReference>
<accession>X5DIU3</accession>
<dbReference type="GO" id="GO:0043748">
    <property type="term" value="F:O-succinylbenzoate synthase activity"/>
    <property type="evidence" value="ECO:0007669"/>
    <property type="project" value="UniProtKB-EC"/>
</dbReference>
<dbReference type="InterPro" id="IPR013342">
    <property type="entry name" value="Mandelate_racemase_C"/>
</dbReference>
<organism evidence="7 9">
    <name type="scientific">Draconibacterium orientale</name>
    <dbReference type="NCBI Taxonomy" id="1168034"/>
    <lineage>
        <taxon>Bacteria</taxon>
        <taxon>Pseudomonadati</taxon>
        <taxon>Bacteroidota</taxon>
        <taxon>Bacteroidia</taxon>
        <taxon>Marinilabiliales</taxon>
        <taxon>Prolixibacteraceae</taxon>
        <taxon>Draconibacterium</taxon>
    </lineage>
</organism>
<dbReference type="Pfam" id="PF13378">
    <property type="entry name" value="MR_MLE_C"/>
    <property type="match status" value="1"/>
</dbReference>
<evidence type="ECO:0000256" key="1">
    <source>
        <dbReference type="ARBA" id="ARBA00022723"/>
    </source>
</evidence>
<evidence type="ECO:0000313" key="8">
    <source>
        <dbReference type="Proteomes" id="UP000023772"/>
    </source>
</evidence>
<dbReference type="PANTHER" id="PTHR48073:SF2">
    <property type="entry name" value="O-SUCCINYLBENZOATE SYNTHASE"/>
    <property type="match status" value="1"/>
</dbReference>
<dbReference type="GO" id="GO:0046872">
    <property type="term" value="F:metal ion binding"/>
    <property type="evidence" value="ECO:0007669"/>
    <property type="project" value="UniProtKB-KW"/>
</dbReference>
<dbReference type="KEGG" id="dori:FH5T_14555"/>
<keyword evidence="1" id="KW-0479">Metal-binding</keyword>
<keyword evidence="2" id="KW-0460">Magnesium</keyword>
<dbReference type="Pfam" id="PF21508">
    <property type="entry name" value="MenC_N"/>
    <property type="match status" value="1"/>
</dbReference>
<dbReference type="EC" id="4.2.1.113" evidence="4"/>
<evidence type="ECO:0000313" key="9">
    <source>
        <dbReference type="Proteomes" id="UP000181981"/>
    </source>
</evidence>
<keyword evidence="8" id="KW-1185">Reference proteome</keyword>
<evidence type="ECO:0000256" key="3">
    <source>
        <dbReference type="ARBA" id="ARBA00023239"/>
    </source>
</evidence>
<dbReference type="SFLD" id="SFLDS00001">
    <property type="entry name" value="Enolase"/>
    <property type="match status" value="1"/>
</dbReference>
<dbReference type="InterPro" id="IPR018110">
    <property type="entry name" value="Mandel_Rmase/mucon_lact_enz_CS"/>
</dbReference>
<keyword evidence="3" id="KW-0456">Lyase</keyword>
<gene>
    <name evidence="6" type="ORF">FH5T_14555</name>
    <name evidence="7" type="ORF">SAMN05444285_13335</name>
</gene>
<dbReference type="SFLD" id="SFLDF00009">
    <property type="entry name" value="o-succinylbenzoate_synthase"/>
    <property type="match status" value="1"/>
</dbReference>
<protein>
    <recommendedName>
        <fullName evidence="4">o-succinylbenzoate synthase</fullName>
        <ecNumber evidence="4">4.2.1.113</ecNumber>
    </recommendedName>
</protein>
<dbReference type="Gene3D" id="3.20.20.120">
    <property type="entry name" value="Enolase-like C-terminal domain"/>
    <property type="match status" value="1"/>
</dbReference>
<dbReference type="AlphaFoldDB" id="X5DIU3"/>
<evidence type="ECO:0000259" key="5">
    <source>
        <dbReference type="SMART" id="SM00922"/>
    </source>
</evidence>
<dbReference type="SMART" id="SM00922">
    <property type="entry name" value="MR_MLE"/>
    <property type="match status" value="1"/>
</dbReference>
<dbReference type="SUPFAM" id="SSF51604">
    <property type="entry name" value="Enolase C-terminal domain-like"/>
    <property type="match status" value="1"/>
</dbReference>
<dbReference type="HOGENOM" id="CLU_030273_0_0_10"/>
<evidence type="ECO:0000313" key="7">
    <source>
        <dbReference type="EMBL" id="SET98435.1"/>
    </source>
</evidence>
<dbReference type="Proteomes" id="UP000181981">
    <property type="component" value="Unassembled WGS sequence"/>
</dbReference>
<dbReference type="NCBIfam" id="TIGR01927">
    <property type="entry name" value="menC_gam_Gplu"/>
    <property type="match status" value="1"/>
</dbReference>
<dbReference type="PANTHER" id="PTHR48073">
    <property type="entry name" value="O-SUCCINYLBENZOATE SYNTHASE-RELATED"/>
    <property type="match status" value="1"/>
</dbReference>
<dbReference type="eggNOG" id="COG4948">
    <property type="taxonomic scope" value="Bacteria"/>
</dbReference>
<dbReference type="PROSITE" id="PS00909">
    <property type="entry name" value="MR_MLE_2"/>
    <property type="match status" value="1"/>
</dbReference>
<dbReference type="InterPro" id="IPR029065">
    <property type="entry name" value="Enolase_C-like"/>
</dbReference>
<evidence type="ECO:0000256" key="2">
    <source>
        <dbReference type="ARBA" id="ARBA00022842"/>
    </source>
</evidence>
<dbReference type="STRING" id="1168034.FH5T_14555"/>
<dbReference type="GO" id="GO:0009063">
    <property type="term" value="P:amino acid catabolic process"/>
    <property type="evidence" value="ECO:0007669"/>
    <property type="project" value="InterPro"/>
</dbReference>
<sequence length="342" mass="38618">MIKARYKKYELHFKQPAGTSRGVLKTRTVWYLFLEENGATGLGECAPLPGLSIETPEQVEEQLEKIGNDPAHFIHNIDLLQDVPSLKFALECALLDLKNGGKHEPFPSAFTRGEEGIPINGLIWMNDIENMQHQIEDKLAAGFRCIKLKIGAKDFEQELALLKAVREQFSNDEIILRVDANGAFNAESAPDKLKRLAELQLHSIEQPIRAGQWKEMAKLCKTTPLPIALDEELIGINKREKKIQLLDTIHPQFLVLKPSLHGGISGCNEWIELANERSIGWWITSYLESNIGLNAIAQWAFTKNTKIHQGLGTGRLFTNNIESPLEIRGEKLWFNTSKTFEM</sequence>
<evidence type="ECO:0000256" key="4">
    <source>
        <dbReference type="NCBIfam" id="TIGR01927"/>
    </source>
</evidence>
<proteinExistence type="predicted"/>
<feature type="domain" description="Mandelate racemase/muconate lactonizing enzyme C-terminal" evidence="5">
    <location>
        <begin position="128"/>
        <end position="226"/>
    </location>
</feature>
<name>X5DIU3_9BACT</name>
<dbReference type="CDD" id="cd03320">
    <property type="entry name" value="OSBS"/>
    <property type="match status" value="1"/>
</dbReference>
<dbReference type="InterPro" id="IPR036849">
    <property type="entry name" value="Enolase-like_C_sf"/>
</dbReference>
<evidence type="ECO:0000313" key="6">
    <source>
        <dbReference type="EMBL" id="AHW60437.1"/>
    </source>
</evidence>
<dbReference type="EMBL" id="CP007451">
    <property type="protein sequence ID" value="AHW60437.1"/>
    <property type="molecule type" value="Genomic_DNA"/>
</dbReference>
<dbReference type="OrthoDB" id="9766759at2"/>
<dbReference type="GO" id="GO:0016854">
    <property type="term" value="F:racemase and epimerase activity"/>
    <property type="evidence" value="ECO:0007669"/>
    <property type="project" value="UniProtKB-ARBA"/>
</dbReference>
<dbReference type="SFLD" id="SFLDG00180">
    <property type="entry name" value="muconate_cycloisomerase"/>
    <property type="match status" value="1"/>
</dbReference>
<dbReference type="EMBL" id="FOHT01000033">
    <property type="protein sequence ID" value="SET98435.1"/>
    <property type="molecule type" value="Genomic_DNA"/>
</dbReference>
<dbReference type="InterPro" id="IPR029017">
    <property type="entry name" value="Enolase-like_N"/>
</dbReference>
<dbReference type="Gene3D" id="3.30.390.10">
    <property type="entry name" value="Enolase-like, N-terminal domain"/>
    <property type="match status" value="1"/>
</dbReference>
<reference evidence="7 9" key="2">
    <citation type="submission" date="2016-10" db="EMBL/GenBank/DDBJ databases">
        <authorList>
            <person name="de Groot N.N."/>
        </authorList>
    </citation>
    <scope>NUCLEOTIDE SEQUENCE [LARGE SCALE GENOMIC DNA]</scope>
    <source>
        <strain evidence="7 9">DSM 25947</strain>
    </source>
</reference>
<dbReference type="InterPro" id="IPR041338">
    <property type="entry name" value="OSBS_N"/>
</dbReference>
<dbReference type="Proteomes" id="UP000023772">
    <property type="component" value="Chromosome"/>
</dbReference>
<reference evidence="6 8" key="1">
    <citation type="submission" date="2014-03" db="EMBL/GenBank/DDBJ databases">
        <title>Complete genome sequence of a deeply braunched marine Bacteroidia bacterium Draconibacterium orientale type strain FH5T.</title>
        <authorList>
            <person name="Li X."/>
            <person name="Wang X."/>
            <person name="Xie Z."/>
            <person name="Du Z."/>
            <person name="Chen G."/>
        </authorList>
    </citation>
    <scope>NUCLEOTIDE SEQUENCE [LARGE SCALE GENOMIC DNA]</scope>
    <source>
        <strain evidence="6 8">FH5</strain>
    </source>
</reference>
<dbReference type="RefSeq" id="WP_038559879.1">
    <property type="nucleotide sequence ID" value="NZ_FOHT01000033.1"/>
</dbReference>